<feature type="compositionally biased region" description="Low complexity" evidence="8">
    <location>
        <begin position="233"/>
        <end position="254"/>
    </location>
</feature>
<feature type="binding site" evidence="7">
    <location>
        <position position="511"/>
    </location>
    <ligand>
        <name>ATP</name>
        <dbReference type="ChEBI" id="CHEBI:30616"/>
    </ligand>
</feature>
<dbReference type="InterPro" id="IPR017441">
    <property type="entry name" value="Protein_kinase_ATP_BS"/>
</dbReference>
<evidence type="ECO:0000256" key="6">
    <source>
        <dbReference type="ARBA" id="ARBA00048679"/>
    </source>
</evidence>
<dbReference type="SUPFAM" id="SSF56112">
    <property type="entry name" value="Protein kinase-like (PK-like)"/>
    <property type="match status" value="1"/>
</dbReference>
<name>A0A158R6W0_TAEAS</name>
<keyword evidence="3 7" id="KW-0547">Nucleotide-binding</keyword>
<evidence type="ECO:0000256" key="8">
    <source>
        <dbReference type="SAM" id="MobiDB-lite"/>
    </source>
</evidence>
<evidence type="ECO:0000259" key="9">
    <source>
        <dbReference type="PROSITE" id="PS50011"/>
    </source>
</evidence>
<evidence type="ECO:0000256" key="7">
    <source>
        <dbReference type="PROSITE-ProRule" id="PRU10141"/>
    </source>
</evidence>
<dbReference type="FunFam" id="3.30.200.20:FF:000705">
    <property type="entry name" value="Non-specific serine/threonine protein kinase"/>
    <property type="match status" value="1"/>
</dbReference>
<reference evidence="12" key="1">
    <citation type="submission" date="2016-04" db="UniProtKB">
        <authorList>
            <consortium name="WormBaseParasite"/>
        </authorList>
    </citation>
    <scope>IDENTIFICATION</scope>
</reference>
<dbReference type="Gene3D" id="3.90.810.10">
    <property type="entry name" value="CRIB domain"/>
    <property type="match status" value="1"/>
</dbReference>
<feature type="region of interest" description="Disordered" evidence="8">
    <location>
        <begin position="1"/>
        <end position="48"/>
    </location>
</feature>
<keyword evidence="4 7" id="KW-0067">ATP-binding</keyword>
<dbReference type="EMBL" id="UYRS01000176">
    <property type="protein sequence ID" value="VDK22252.1"/>
    <property type="molecule type" value="Genomic_DNA"/>
</dbReference>
<sequence length="599" mass="64154">MMCDGGGLSNFFSKPLPPTPGSERRERRVKRGKQGTSLAPPPSLPNISLPMKVHHEVHVTIDPNSGEFKGMPAGWAAMLRKAGISMREQQQHMEVIWNALEICTTNKSTGTVKYMNDLSINASPSSMPTRAGMDNGVFMSEVYRRSASSGRGSSEDSSATGGSGFGGVGVGGGSTEECLFKQPLCQPLANGCALDRSDEVPHASTLPRRGGTSTSTLPPTSSDSSSSGGGGSSSSSSTNNRLRLPPSTAPLPLLLQPPSPQTTRRRFPAPLPAPTTATRRGSPPIQRPPPVASRPEQTKSIVSWNPFASWLVGKLKDYRTGVADTEHSECLPDHSHDFEARQGVDPGVYTIPVDAPDATPKPQHQTIPNCSSAQKPTRSSACPIPRVTAASAGDSCGSGDSDGQFSTPSSPPTKVATAPADLASSKQDYHHSNNKSHHNHHHHNHEGDHNAILAKMKSKMTDEEVYAHLRLLVSEGSPADKYRKLEKIGQGATGIVSLGVEIATGRRVAIKQMNLKLQPKKELIVNEIFVMKGNKHVNVVNYLDSYLVEADELWVVMEYLDGGSLTEVVTETLMDEGQISTVCREVGNPILQFTPFLTS</sequence>
<dbReference type="InterPro" id="IPR000719">
    <property type="entry name" value="Prot_kinase_dom"/>
</dbReference>
<gene>
    <name evidence="10" type="ORF">TASK_LOCUS978</name>
</gene>
<feature type="region of interest" description="Disordered" evidence="8">
    <location>
        <begin position="146"/>
        <end position="168"/>
    </location>
</feature>
<dbReference type="GO" id="GO:0005524">
    <property type="term" value="F:ATP binding"/>
    <property type="evidence" value="ECO:0007669"/>
    <property type="project" value="UniProtKB-UniRule"/>
</dbReference>
<dbReference type="InterPro" id="IPR036936">
    <property type="entry name" value="CRIB_dom_sf"/>
</dbReference>
<comment type="catalytic activity">
    <reaction evidence="5">
        <text>L-threonyl-[protein] + ATP = O-phospho-L-threonyl-[protein] + ADP + H(+)</text>
        <dbReference type="Rhea" id="RHEA:46608"/>
        <dbReference type="Rhea" id="RHEA-COMP:11060"/>
        <dbReference type="Rhea" id="RHEA-COMP:11605"/>
        <dbReference type="ChEBI" id="CHEBI:15378"/>
        <dbReference type="ChEBI" id="CHEBI:30013"/>
        <dbReference type="ChEBI" id="CHEBI:30616"/>
        <dbReference type="ChEBI" id="CHEBI:61977"/>
        <dbReference type="ChEBI" id="CHEBI:456216"/>
        <dbReference type="EC" id="2.7.11.1"/>
    </reaction>
</comment>
<dbReference type="InterPro" id="IPR051931">
    <property type="entry name" value="PAK3-like"/>
</dbReference>
<evidence type="ECO:0000256" key="2">
    <source>
        <dbReference type="ARBA" id="ARBA00012513"/>
    </source>
</evidence>
<evidence type="ECO:0000313" key="11">
    <source>
        <dbReference type="Proteomes" id="UP000282613"/>
    </source>
</evidence>
<dbReference type="OrthoDB" id="8693905at2759"/>
<dbReference type="AlphaFoldDB" id="A0A158R6W0"/>
<organism evidence="12">
    <name type="scientific">Taenia asiatica</name>
    <name type="common">Asian tapeworm</name>
    <dbReference type="NCBI Taxonomy" id="60517"/>
    <lineage>
        <taxon>Eukaryota</taxon>
        <taxon>Metazoa</taxon>
        <taxon>Spiralia</taxon>
        <taxon>Lophotrochozoa</taxon>
        <taxon>Platyhelminthes</taxon>
        <taxon>Cestoda</taxon>
        <taxon>Eucestoda</taxon>
        <taxon>Cyclophyllidea</taxon>
        <taxon>Taeniidae</taxon>
        <taxon>Taenia</taxon>
    </lineage>
</organism>
<comment type="catalytic activity">
    <reaction evidence="6">
        <text>L-seryl-[protein] + ATP = O-phospho-L-seryl-[protein] + ADP + H(+)</text>
        <dbReference type="Rhea" id="RHEA:17989"/>
        <dbReference type="Rhea" id="RHEA-COMP:9863"/>
        <dbReference type="Rhea" id="RHEA-COMP:11604"/>
        <dbReference type="ChEBI" id="CHEBI:15378"/>
        <dbReference type="ChEBI" id="CHEBI:29999"/>
        <dbReference type="ChEBI" id="CHEBI:30616"/>
        <dbReference type="ChEBI" id="CHEBI:83421"/>
        <dbReference type="ChEBI" id="CHEBI:456216"/>
        <dbReference type="EC" id="2.7.11.1"/>
    </reaction>
</comment>
<dbReference type="GO" id="GO:0004674">
    <property type="term" value="F:protein serine/threonine kinase activity"/>
    <property type="evidence" value="ECO:0007669"/>
    <property type="project" value="UniProtKB-EC"/>
</dbReference>
<dbReference type="STRING" id="60517.A0A158R6W0"/>
<feature type="region of interest" description="Disordered" evidence="8">
    <location>
        <begin position="354"/>
        <end position="447"/>
    </location>
</feature>
<feature type="compositionally biased region" description="Polar residues" evidence="8">
    <location>
        <begin position="362"/>
        <end position="380"/>
    </location>
</feature>
<dbReference type="SMART" id="SM00220">
    <property type="entry name" value="S_TKc"/>
    <property type="match status" value="1"/>
</dbReference>
<feature type="region of interest" description="Disordered" evidence="8">
    <location>
        <begin position="201"/>
        <end position="297"/>
    </location>
</feature>
<dbReference type="SMART" id="SM00285">
    <property type="entry name" value="PBD"/>
    <property type="match status" value="1"/>
</dbReference>
<feature type="compositionally biased region" description="Low complexity" evidence="8">
    <location>
        <begin position="146"/>
        <end position="159"/>
    </location>
</feature>
<dbReference type="Pfam" id="PF00786">
    <property type="entry name" value="PBD"/>
    <property type="match status" value="1"/>
</dbReference>
<proteinExistence type="inferred from homology"/>
<evidence type="ECO:0000256" key="1">
    <source>
        <dbReference type="ARBA" id="ARBA00008874"/>
    </source>
</evidence>
<evidence type="ECO:0000256" key="3">
    <source>
        <dbReference type="ARBA" id="ARBA00022741"/>
    </source>
</evidence>
<comment type="similarity">
    <text evidence="1">Belongs to the protein kinase superfamily. STE Ser/Thr protein kinase family. STE20 subfamily.</text>
</comment>
<dbReference type="PROSITE" id="PS50011">
    <property type="entry name" value="PROTEIN_KINASE_DOM"/>
    <property type="match status" value="1"/>
</dbReference>
<dbReference type="Gene3D" id="3.30.200.20">
    <property type="entry name" value="Phosphorylase Kinase, domain 1"/>
    <property type="match status" value="1"/>
</dbReference>
<feature type="compositionally biased region" description="Basic residues" evidence="8">
    <location>
        <begin position="432"/>
        <end position="444"/>
    </location>
</feature>
<evidence type="ECO:0000256" key="5">
    <source>
        <dbReference type="ARBA" id="ARBA00047899"/>
    </source>
</evidence>
<feature type="compositionally biased region" description="Low complexity" evidence="8">
    <location>
        <begin position="210"/>
        <end position="226"/>
    </location>
</feature>
<feature type="compositionally biased region" description="Low complexity" evidence="8">
    <location>
        <begin position="389"/>
        <end position="403"/>
    </location>
</feature>
<dbReference type="InterPro" id="IPR000095">
    <property type="entry name" value="CRIB_dom"/>
</dbReference>
<evidence type="ECO:0000256" key="4">
    <source>
        <dbReference type="ARBA" id="ARBA00022840"/>
    </source>
</evidence>
<dbReference type="EC" id="2.7.11.1" evidence="2"/>
<evidence type="ECO:0000313" key="12">
    <source>
        <dbReference type="WBParaSite" id="TASK_0000097701-mRNA-1"/>
    </source>
</evidence>
<dbReference type="PROSITE" id="PS00107">
    <property type="entry name" value="PROTEIN_KINASE_ATP"/>
    <property type="match status" value="1"/>
</dbReference>
<evidence type="ECO:0000313" key="10">
    <source>
        <dbReference type="EMBL" id="VDK22252.1"/>
    </source>
</evidence>
<protein>
    <recommendedName>
        <fullName evidence="2">non-specific serine/threonine protein kinase</fullName>
        <ecNumber evidence="2">2.7.11.1</ecNumber>
    </recommendedName>
</protein>
<dbReference type="Pfam" id="PF00069">
    <property type="entry name" value="Pkinase"/>
    <property type="match status" value="1"/>
</dbReference>
<dbReference type="PANTHER" id="PTHR45832">
    <property type="entry name" value="SERINE/THREONINE-PROTEIN KINASE SAMKA-RELATED-RELATED"/>
    <property type="match status" value="1"/>
</dbReference>
<dbReference type="Proteomes" id="UP000282613">
    <property type="component" value="Unassembled WGS sequence"/>
</dbReference>
<accession>A0A158R6W0</accession>
<reference evidence="10 11" key="2">
    <citation type="submission" date="2018-11" db="EMBL/GenBank/DDBJ databases">
        <authorList>
            <consortium name="Pathogen Informatics"/>
        </authorList>
    </citation>
    <scope>NUCLEOTIDE SEQUENCE [LARGE SCALE GENOMIC DNA]</scope>
</reference>
<dbReference type="InterPro" id="IPR011009">
    <property type="entry name" value="Kinase-like_dom_sf"/>
</dbReference>
<dbReference type="WBParaSite" id="TASK_0000097701-mRNA-1">
    <property type="protein sequence ID" value="TASK_0000097701-mRNA-1"/>
    <property type="gene ID" value="TASK_0000097701"/>
</dbReference>
<keyword evidence="11" id="KW-1185">Reference proteome</keyword>
<dbReference type="PANTHER" id="PTHR45832:SF22">
    <property type="entry name" value="SERINE_THREONINE-PROTEIN KINASE SAMKA-RELATED"/>
    <property type="match status" value="1"/>
</dbReference>
<feature type="domain" description="Protein kinase" evidence="9">
    <location>
        <begin position="482"/>
        <end position="599"/>
    </location>
</feature>